<dbReference type="GO" id="GO:0005829">
    <property type="term" value="C:cytosol"/>
    <property type="evidence" value="ECO:0007669"/>
    <property type="project" value="TreeGrafter"/>
</dbReference>
<dbReference type="GO" id="GO:0003872">
    <property type="term" value="F:6-phosphofructokinase activity"/>
    <property type="evidence" value="ECO:0007669"/>
    <property type="project" value="InterPro"/>
</dbReference>
<keyword evidence="1" id="KW-0963">Cytoplasm</keyword>
<dbReference type="GO" id="GO:0047334">
    <property type="term" value="F:diphosphate-fructose-6-phosphate 1-phosphotransferase activity"/>
    <property type="evidence" value="ECO:0007669"/>
    <property type="project" value="TreeGrafter"/>
</dbReference>
<accession>A0AAV5BL45</accession>
<proteinExistence type="predicted"/>
<sequence length="552" mass="59718">MDSDYGVPRELSEVQKKRALYQPGLPPCLQGTTVRVEYGDAAIAADPAGAHVISHAYPHTYGQPLAHFLRKTSIVPEAKVISEHPAVRVGIVFCGRQSPGGHNVVWGLYDAIKAHNQNSKLIGFLGGSDGLLAQRTLEITDEVLSSYKNQGGYDMLGRTKDQIRTTEQVNGAMASCQTLKLDALVIIGGVTSNTDAAQLAETFAAAKCPTKVVGVPVTLNGDLKNQFVETTVGFDTICKVNSQLISNVCTDALSAEKVILGEEVAASKLTIFDITKQICDAVQARAETDKNHGVVLIPEGLVESIPELYALLQLLLHPESDDSAQLSQIETEKLLAQLVETEMNRRLKEGTYKGKKFNAICHFFGYQARGALPSKFDCDYAYVLGHVCYHIIAAGLNGYMATVTNLKSPVNKWRCGAAPISSMMTVKRWSCGPAAAQIGKPAVHMASVDLKGKAYELLRQNSSSFLLEDIYRNPGPLQFEGPGADSKPISLCVEDQDYMGRIKKLQEYLEKVKTIVKPGCSQDILKAALTAMSSVTETLNIMSSSSVGQTTF</sequence>
<keyword evidence="2" id="KW-0808">Transferase</keyword>
<protein>
    <recommendedName>
        <fullName evidence="7">Phosphofructokinase domain-containing protein</fullName>
    </recommendedName>
</protein>
<dbReference type="Gene3D" id="3.40.50.460">
    <property type="entry name" value="Phosphofructokinase domain"/>
    <property type="match status" value="2"/>
</dbReference>
<dbReference type="AlphaFoldDB" id="A0AAV5BL45"/>
<evidence type="ECO:0000256" key="3">
    <source>
        <dbReference type="ARBA" id="ARBA00022723"/>
    </source>
</evidence>
<keyword evidence="3" id="KW-0479">Metal-binding</keyword>
<dbReference type="Pfam" id="PF00365">
    <property type="entry name" value="PFK"/>
    <property type="match status" value="1"/>
</dbReference>
<dbReference type="GO" id="GO:0009749">
    <property type="term" value="P:response to glucose"/>
    <property type="evidence" value="ECO:0007669"/>
    <property type="project" value="TreeGrafter"/>
</dbReference>
<evidence type="ECO:0000256" key="6">
    <source>
        <dbReference type="ARBA" id="ARBA00023152"/>
    </source>
</evidence>
<evidence type="ECO:0000313" key="8">
    <source>
        <dbReference type="EMBL" id="GJM86632.1"/>
    </source>
</evidence>
<dbReference type="InterPro" id="IPR000023">
    <property type="entry name" value="Phosphofructokinase_dom"/>
</dbReference>
<evidence type="ECO:0000256" key="2">
    <source>
        <dbReference type="ARBA" id="ARBA00022679"/>
    </source>
</evidence>
<comment type="caution">
    <text evidence="8">The sequence shown here is derived from an EMBL/GenBank/DDBJ whole genome shotgun (WGS) entry which is preliminary data.</text>
</comment>
<dbReference type="Gene3D" id="3.40.50.450">
    <property type="match status" value="1"/>
</dbReference>
<reference evidence="8" key="1">
    <citation type="journal article" date="2018" name="DNA Res.">
        <title>Multiple hybrid de novo genome assembly of finger millet, an orphan allotetraploid crop.</title>
        <authorList>
            <person name="Hatakeyama M."/>
            <person name="Aluri S."/>
            <person name="Balachadran M.T."/>
            <person name="Sivarajan S.R."/>
            <person name="Patrignani A."/>
            <person name="Gruter S."/>
            <person name="Poveda L."/>
            <person name="Shimizu-Inatsugi R."/>
            <person name="Baeten J."/>
            <person name="Francoijs K.J."/>
            <person name="Nataraja K.N."/>
            <person name="Reddy Y.A.N."/>
            <person name="Phadnis S."/>
            <person name="Ravikumar R.L."/>
            <person name="Schlapbach R."/>
            <person name="Sreeman S.M."/>
            <person name="Shimizu K.K."/>
        </authorList>
    </citation>
    <scope>NUCLEOTIDE SEQUENCE</scope>
</reference>
<evidence type="ECO:0000259" key="7">
    <source>
        <dbReference type="Pfam" id="PF00365"/>
    </source>
</evidence>
<dbReference type="GO" id="GO:0015979">
    <property type="term" value="P:photosynthesis"/>
    <property type="evidence" value="ECO:0007669"/>
    <property type="project" value="TreeGrafter"/>
</dbReference>
<evidence type="ECO:0000256" key="5">
    <source>
        <dbReference type="ARBA" id="ARBA00022842"/>
    </source>
</evidence>
<feature type="domain" description="Phosphofructokinase" evidence="7">
    <location>
        <begin position="88"/>
        <end position="260"/>
    </location>
</feature>
<dbReference type="InterPro" id="IPR035966">
    <property type="entry name" value="PKF_sf"/>
</dbReference>
<keyword evidence="4" id="KW-0418">Kinase</keyword>
<dbReference type="SUPFAM" id="SSF53784">
    <property type="entry name" value="Phosphofructokinase"/>
    <property type="match status" value="1"/>
</dbReference>
<gene>
    <name evidence="8" type="primary">ga02509</name>
    <name evidence="8" type="ORF">PR202_ga02509</name>
</gene>
<evidence type="ECO:0000256" key="4">
    <source>
        <dbReference type="ARBA" id="ARBA00022777"/>
    </source>
</evidence>
<evidence type="ECO:0000313" key="9">
    <source>
        <dbReference type="Proteomes" id="UP001054889"/>
    </source>
</evidence>
<keyword evidence="6" id="KW-0324">Glycolysis</keyword>
<dbReference type="EMBL" id="BQKI01000001">
    <property type="protein sequence ID" value="GJM86632.1"/>
    <property type="molecule type" value="Genomic_DNA"/>
</dbReference>
<reference evidence="8" key="2">
    <citation type="submission" date="2021-12" db="EMBL/GenBank/DDBJ databases">
        <title>Resequencing data analysis of finger millet.</title>
        <authorList>
            <person name="Hatakeyama M."/>
            <person name="Aluri S."/>
            <person name="Balachadran M.T."/>
            <person name="Sivarajan S.R."/>
            <person name="Poveda L."/>
            <person name="Shimizu-Inatsugi R."/>
            <person name="Schlapbach R."/>
            <person name="Sreeman S.M."/>
            <person name="Shimizu K.K."/>
        </authorList>
    </citation>
    <scope>NUCLEOTIDE SEQUENCE</scope>
</reference>
<dbReference type="PANTHER" id="PTHR43650">
    <property type="entry name" value="PYROPHOSPHATE--FRUCTOSE 6-PHOSPHATE 1-PHOSPHOTRANSFERASE"/>
    <property type="match status" value="1"/>
</dbReference>
<evidence type="ECO:0000256" key="1">
    <source>
        <dbReference type="ARBA" id="ARBA00022490"/>
    </source>
</evidence>
<dbReference type="Proteomes" id="UP001054889">
    <property type="component" value="Unassembled WGS sequence"/>
</dbReference>
<organism evidence="8 9">
    <name type="scientific">Eleusine coracana subsp. coracana</name>
    <dbReference type="NCBI Taxonomy" id="191504"/>
    <lineage>
        <taxon>Eukaryota</taxon>
        <taxon>Viridiplantae</taxon>
        <taxon>Streptophyta</taxon>
        <taxon>Embryophyta</taxon>
        <taxon>Tracheophyta</taxon>
        <taxon>Spermatophyta</taxon>
        <taxon>Magnoliopsida</taxon>
        <taxon>Liliopsida</taxon>
        <taxon>Poales</taxon>
        <taxon>Poaceae</taxon>
        <taxon>PACMAD clade</taxon>
        <taxon>Chloridoideae</taxon>
        <taxon>Cynodonteae</taxon>
        <taxon>Eleusininae</taxon>
        <taxon>Eleusine</taxon>
    </lineage>
</organism>
<keyword evidence="5" id="KW-0460">Magnesium</keyword>
<dbReference type="GO" id="GO:0046872">
    <property type="term" value="F:metal ion binding"/>
    <property type="evidence" value="ECO:0007669"/>
    <property type="project" value="UniProtKB-KW"/>
</dbReference>
<name>A0AAV5BL45_ELECO</name>
<dbReference type="PANTHER" id="PTHR43650:SF17">
    <property type="entry name" value="PYROPHOSPHATE--FRUCTOSE 6-PHOSPHATE 1-PHOSPHOTRANSFERASE SUBUNIT ALPHA 1"/>
    <property type="match status" value="1"/>
</dbReference>
<keyword evidence="9" id="KW-1185">Reference proteome</keyword>